<protein>
    <recommendedName>
        <fullName evidence="3">Tetratricopeptide repeat protein</fullName>
    </recommendedName>
</protein>
<dbReference type="Proteomes" id="UP000240708">
    <property type="component" value="Unassembled WGS sequence"/>
</dbReference>
<dbReference type="InterPro" id="IPR011990">
    <property type="entry name" value="TPR-like_helical_dom_sf"/>
</dbReference>
<dbReference type="EMBL" id="PYGF01000001">
    <property type="protein sequence ID" value="PSL07621.1"/>
    <property type="molecule type" value="Genomic_DNA"/>
</dbReference>
<accession>A0A2P8EDT6</accession>
<dbReference type="Gene3D" id="1.25.40.10">
    <property type="entry name" value="Tetratricopeptide repeat domain"/>
    <property type="match status" value="1"/>
</dbReference>
<keyword evidence="2" id="KW-1185">Reference proteome</keyword>
<evidence type="ECO:0000313" key="2">
    <source>
        <dbReference type="Proteomes" id="UP000240708"/>
    </source>
</evidence>
<comment type="caution">
    <text evidence="1">The sequence shown here is derived from an EMBL/GenBank/DDBJ whole genome shotgun (WGS) entry which is preliminary data.</text>
</comment>
<evidence type="ECO:0000313" key="1">
    <source>
        <dbReference type="EMBL" id="PSL07621.1"/>
    </source>
</evidence>
<evidence type="ECO:0008006" key="3">
    <source>
        <dbReference type="Google" id="ProtNLM"/>
    </source>
</evidence>
<name>A0A2P8EDT6_9BACT</name>
<reference evidence="1 2" key="1">
    <citation type="submission" date="2018-03" db="EMBL/GenBank/DDBJ databases">
        <title>Genomic Encyclopedia of Archaeal and Bacterial Type Strains, Phase II (KMG-II): from individual species to whole genera.</title>
        <authorList>
            <person name="Goeker M."/>
        </authorList>
    </citation>
    <scope>NUCLEOTIDE SEQUENCE [LARGE SCALE GENOMIC DNA]</scope>
    <source>
        <strain evidence="1 2">DSM 28057</strain>
    </source>
</reference>
<proteinExistence type="predicted"/>
<dbReference type="AlphaFoldDB" id="A0A2P8EDT6"/>
<organism evidence="1 2">
    <name type="scientific">Cecembia rubra</name>
    <dbReference type="NCBI Taxonomy" id="1485585"/>
    <lineage>
        <taxon>Bacteria</taxon>
        <taxon>Pseudomonadati</taxon>
        <taxon>Bacteroidota</taxon>
        <taxon>Cytophagia</taxon>
        <taxon>Cytophagales</taxon>
        <taxon>Cyclobacteriaceae</taxon>
        <taxon>Cecembia</taxon>
    </lineage>
</organism>
<dbReference type="RefSeq" id="WP_106565687.1">
    <property type="nucleotide sequence ID" value="NZ_PYGF01000001.1"/>
</dbReference>
<dbReference type="SUPFAM" id="SSF48452">
    <property type="entry name" value="TPR-like"/>
    <property type="match status" value="1"/>
</dbReference>
<sequence length="111" mass="13133">MSKLSRIEMLQSFAEQEPENPFNWYALALEYQNSYPENAANLFHKLLKEHKGYLPTYYHAAHFFAEYGDLDLAKTIYEEGIVLAEQEKQEKTLRELKNSYQNFLFENDLGD</sequence>
<gene>
    <name evidence="1" type="ORF">CLV48_101554</name>
</gene>
<dbReference type="OrthoDB" id="1524733at2"/>